<evidence type="ECO:0000256" key="2">
    <source>
        <dbReference type="ARBA" id="ARBA00022741"/>
    </source>
</evidence>
<evidence type="ECO:0000256" key="3">
    <source>
        <dbReference type="ARBA" id="ARBA00022840"/>
    </source>
</evidence>
<dbReference type="Gene3D" id="3.40.50.300">
    <property type="entry name" value="P-loop containing nucleotide triphosphate hydrolases"/>
    <property type="match status" value="1"/>
</dbReference>
<dbReference type="InterPro" id="IPR001208">
    <property type="entry name" value="MCM_dom"/>
</dbReference>
<evidence type="ECO:0000256" key="1">
    <source>
        <dbReference type="ARBA" id="ARBA00006354"/>
    </source>
</evidence>
<organism evidence="5 6">
    <name type="scientific">Amnibacterium endophyticum</name>
    <dbReference type="NCBI Taxonomy" id="2109337"/>
    <lineage>
        <taxon>Bacteria</taxon>
        <taxon>Bacillati</taxon>
        <taxon>Actinomycetota</taxon>
        <taxon>Actinomycetes</taxon>
        <taxon>Micrococcales</taxon>
        <taxon>Microbacteriaceae</taxon>
        <taxon>Amnibacterium</taxon>
    </lineage>
</organism>
<dbReference type="RefSeq" id="WP_377934457.1">
    <property type="nucleotide sequence ID" value="NZ_JBHUEA010000013.1"/>
</dbReference>
<keyword evidence="6" id="KW-1185">Reference proteome</keyword>
<dbReference type="PANTHER" id="PTHR32039">
    <property type="entry name" value="MAGNESIUM-CHELATASE SUBUNIT CHLI"/>
    <property type="match status" value="1"/>
</dbReference>
<dbReference type="Proteomes" id="UP001597347">
    <property type="component" value="Unassembled WGS sequence"/>
</dbReference>
<dbReference type="CDD" id="cd00009">
    <property type="entry name" value="AAA"/>
    <property type="match status" value="1"/>
</dbReference>
<keyword evidence="2" id="KW-0547">Nucleotide-binding</keyword>
<dbReference type="Pfam" id="PF13541">
    <property type="entry name" value="ChlI"/>
    <property type="match status" value="1"/>
</dbReference>
<protein>
    <submittedName>
        <fullName evidence="5">YifB family Mg chelatase-like AAA ATPase</fullName>
    </submittedName>
</protein>
<dbReference type="SUPFAM" id="SSF54211">
    <property type="entry name" value="Ribosomal protein S5 domain 2-like"/>
    <property type="match status" value="1"/>
</dbReference>
<gene>
    <name evidence="5" type="ORF">ACFSBI_09670</name>
</gene>
<dbReference type="PRINTS" id="PR01657">
    <property type="entry name" value="MCMFAMILY"/>
</dbReference>
<dbReference type="SUPFAM" id="SSF52540">
    <property type="entry name" value="P-loop containing nucleoside triphosphate hydrolases"/>
    <property type="match status" value="1"/>
</dbReference>
<evidence type="ECO:0000313" key="6">
    <source>
        <dbReference type="Proteomes" id="UP001597347"/>
    </source>
</evidence>
<proteinExistence type="inferred from homology"/>
<dbReference type="InterPro" id="IPR014721">
    <property type="entry name" value="Ribsml_uS5_D2-typ_fold_subgr"/>
</dbReference>
<dbReference type="InterPro" id="IPR045006">
    <property type="entry name" value="CHLI-like"/>
</dbReference>
<reference evidence="6" key="1">
    <citation type="journal article" date="2019" name="Int. J. Syst. Evol. Microbiol.">
        <title>The Global Catalogue of Microorganisms (GCM) 10K type strain sequencing project: providing services to taxonomists for standard genome sequencing and annotation.</title>
        <authorList>
            <consortium name="The Broad Institute Genomics Platform"/>
            <consortium name="The Broad Institute Genome Sequencing Center for Infectious Disease"/>
            <person name="Wu L."/>
            <person name="Ma J."/>
        </authorList>
    </citation>
    <scope>NUCLEOTIDE SEQUENCE [LARGE SCALE GENOMIC DNA]</scope>
    <source>
        <strain evidence="6">CGMCC 1.12471</strain>
    </source>
</reference>
<sequence>MTTARTTAVAVEGVAGRLVEIEAALTNQTPGLKLVGLPDTALREAQARVRSAIEHSGFTMPTRHLTVNLSPAALPKHGSGFDVAIAVAVLLTQRVVEPEAVRDAVLIGELGLDGRLRPVPGVLPAVRAALRAGRTRFVVPTACEAEARLVEGVEVTAVPSLRALAIRLGAELEPVEVDPVPLAAVAQPAGTERRDLADVLGQDDAVQALLVAAAGGHHLLMTGPPGSGKTMLATRLADLLPDLEGEEALDATCVASLGGAVDAVRTRPPFVAPHHTSTPAAIVGGGSGRIVPGAVTRASGGVLFLDEAPEFQAAALDALREPLETGRITIHRAAGHADFPARVQLVLAANHCPCGRFRSDEGGCACASSVRDRYLRRISGPLRDRIDIRLEVAQPGAAGLHVAEDVPGVTTADARERVHEARQRADRRLAGTPWRVNAQVPGERLRRPEWRLSPRDRGRLDEAVGRGTISLRGHDRVLRMAWTLADLAGLDRPGALQVGAALALRGDDL</sequence>
<dbReference type="InterPro" id="IPR000523">
    <property type="entry name" value="Mg_chelatse_chII-like_cat_dom"/>
</dbReference>
<dbReference type="Pfam" id="PF13335">
    <property type="entry name" value="Mg_chelatase_C"/>
    <property type="match status" value="1"/>
</dbReference>
<dbReference type="InterPro" id="IPR025158">
    <property type="entry name" value="Mg_chelat-rel_C"/>
</dbReference>
<name>A0ABW4LE69_9MICO</name>
<accession>A0ABW4LE69</accession>
<dbReference type="InterPro" id="IPR004482">
    <property type="entry name" value="Mg_chelat-rel"/>
</dbReference>
<dbReference type="PANTHER" id="PTHR32039:SF7">
    <property type="entry name" value="COMPETENCE PROTEIN COMM"/>
    <property type="match status" value="1"/>
</dbReference>
<keyword evidence="3" id="KW-0067">ATP-binding</keyword>
<dbReference type="Pfam" id="PF01078">
    <property type="entry name" value="Mg_chelatase"/>
    <property type="match status" value="1"/>
</dbReference>
<feature type="domain" description="AAA+ ATPase" evidence="4">
    <location>
        <begin position="215"/>
        <end position="396"/>
    </location>
</feature>
<dbReference type="SMART" id="SM00382">
    <property type="entry name" value="AAA"/>
    <property type="match status" value="1"/>
</dbReference>
<comment type="caution">
    <text evidence="5">The sequence shown here is derived from an EMBL/GenBank/DDBJ whole genome shotgun (WGS) entry which is preliminary data.</text>
</comment>
<dbReference type="InterPro" id="IPR027417">
    <property type="entry name" value="P-loop_NTPase"/>
</dbReference>
<dbReference type="InterPro" id="IPR020568">
    <property type="entry name" value="Ribosomal_Su5_D2-typ_SF"/>
</dbReference>
<evidence type="ECO:0000313" key="5">
    <source>
        <dbReference type="EMBL" id="MFD1721818.1"/>
    </source>
</evidence>
<dbReference type="InterPro" id="IPR003593">
    <property type="entry name" value="AAA+_ATPase"/>
</dbReference>
<evidence type="ECO:0000259" key="4">
    <source>
        <dbReference type="SMART" id="SM00382"/>
    </source>
</evidence>
<dbReference type="Gene3D" id="3.30.230.10">
    <property type="match status" value="1"/>
</dbReference>
<comment type="similarity">
    <text evidence="1">Belongs to the Mg-chelatase subunits D/I family. ComM subfamily.</text>
</comment>
<dbReference type="NCBIfam" id="TIGR00368">
    <property type="entry name" value="YifB family Mg chelatase-like AAA ATPase"/>
    <property type="match status" value="1"/>
</dbReference>
<dbReference type="EMBL" id="JBHUEA010000013">
    <property type="protein sequence ID" value="MFD1721818.1"/>
    <property type="molecule type" value="Genomic_DNA"/>
</dbReference>